<feature type="compositionally biased region" description="Pro residues" evidence="1">
    <location>
        <begin position="10"/>
        <end position="29"/>
    </location>
</feature>
<dbReference type="AlphaFoldDB" id="R4YWL0"/>
<proteinExistence type="predicted"/>
<dbReference type="HOGENOM" id="CLU_303603_0_0_11"/>
<name>R4YWL0_9ACTN</name>
<feature type="compositionally biased region" description="Low complexity" evidence="1">
    <location>
        <begin position="30"/>
        <end position="40"/>
    </location>
</feature>
<feature type="region of interest" description="Disordered" evidence="1">
    <location>
        <begin position="1"/>
        <end position="90"/>
    </location>
</feature>
<comment type="caution">
    <text evidence="2">The sequence shown here is derived from an EMBL/GenBank/DDBJ whole genome shotgun (WGS) entry which is preliminary data.</text>
</comment>
<protein>
    <submittedName>
        <fullName evidence="2">Uncharacterized protein</fullName>
    </submittedName>
</protein>
<reference evidence="2 3" key="1">
    <citation type="journal article" date="2013" name="ISME J.">
        <title>Metabolic model for the filamentous 'Candidatus Microthrix parvicella' based on genomic and metagenomic analyses.</title>
        <authorList>
            <person name="Jon McIlroy S."/>
            <person name="Kristiansen R."/>
            <person name="Albertsen M."/>
            <person name="Michael Karst S."/>
            <person name="Rossetti S."/>
            <person name="Lund Nielsen J."/>
            <person name="Tandoi V."/>
            <person name="James Seviour R."/>
            <person name="Nielsen P.H."/>
        </authorList>
    </citation>
    <scope>NUCLEOTIDE SEQUENCE [LARGE SCALE GENOMIC DNA]</scope>
    <source>
        <strain evidence="2 3">RN1</strain>
    </source>
</reference>
<gene>
    <name evidence="2" type="ORF">BN381_110054</name>
</gene>
<accession>R4YWL0</accession>
<sequence length="980" mass="106121">MTAKRQSPWSPAPAEPEPATTEPPEPESVPAPVEAQAPAAVRSLWSPASPSQPFADGPGPTSMVGSGGEPSGGAEPASTSWFEDHSSEPRVGINGTGDAASAWCRACGAPQMKAGSTCDGCGWALDTAEVPPSYVGLVFAMPGRLLVNKKRGVCVAADEQSLQLHFSAEDSQVVPLVGAPAFDGPWSRPDLSPSARLQHAARQAQAGDVKASWDPAVLLQAAGSWANVSVAAMRRLADEALPMGWTDVFDWVGLTPSEKSWRRAHHAASIGDTDGVRRHLADLPPTGYPDRARLCVRCLDDILKRSADWHPIVVAAKAVVPQGVPVSGVELLDVALDGGSGAALRRFGEVLVGRGHGDRGRYWLDAADRLGEGMPGLPPDQPHPAWMALSHYLNRTETFPAERVRQLSPSLLDDLIDAGSLDPVTAFDHLGEADRTYLEARLRPEALPLDQLRRSGHHDELARRAFLVGDESLLEEVPPGEAVEHYRQLFNAALGRPVTPNEVRDEAREAISAAVEARRLVGAEAQVEQPVEVVHDPSLWGLFAEGARRGSIKVTDEQRRRAPRYADWVALHELAGLVADGAMERAVEVGRPLVDTIGDPARRAEASSLTAAALRALDRSDEAYELVQASLANHYSQGLWLNAAILAEEVNTDAVPHYWNHLAKELPAPDSWAALLRAVEAPGLREPNWWSPEMVALATSFLAECDLGTYARLLSASRHGAPELVAGTPQRGDEFDHARYLFVALSAAYRSKPVRSSALVGAFTSVSQSRRGDAWFVRELQYQAEVIAQVLLDSFEGAEVASEVALAISRGDLAQHLRPEQVYLLGSLGFAQRKGLDAQTKTWISNSGYERWIFGPLSEFRSVHVPTAPPWMDLVYEGFSKAIYAAIVPRLTLVIERGTKLQGLTEEDRQLGIQTRLEVDAERRSDRGDLIPHLELGKDCLRNLRTLTPGDTTLNSIRIHEVDGLLDSLRGLVDAYGARQ</sequence>
<dbReference type="Proteomes" id="UP000018291">
    <property type="component" value="Unassembled WGS sequence"/>
</dbReference>
<organism evidence="2 3">
    <name type="scientific">Candidatus Neomicrothrix parvicella RN1</name>
    <dbReference type="NCBI Taxonomy" id="1229780"/>
    <lineage>
        <taxon>Bacteria</taxon>
        <taxon>Bacillati</taxon>
        <taxon>Actinomycetota</taxon>
        <taxon>Acidimicrobiia</taxon>
        <taxon>Acidimicrobiales</taxon>
        <taxon>Microthrixaceae</taxon>
        <taxon>Candidatus Neomicrothrix</taxon>
    </lineage>
</organism>
<evidence type="ECO:0000313" key="3">
    <source>
        <dbReference type="Proteomes" id="UP000018291"/>
    </source>
</evidence>
<dbReference type="EMBL" id="CANL01000003">
    <property type="protein sequence ID" value="CCM62388.1"/>
    <property type="molecule type" value="Genomic_DNA"/>
</dbReference>
<evidence type="ECO:0000256" key="1">
    <source>
        <dbReference type="SAM" id="MobiDB-lite"/>
    </source>
</evidence>
<evidence type="ECO:0000313" key="2">
    <source>
        <dbReference type="EMBL" id="CCM62388.1"/>
    </source>
</evidence>
<keyword evidence="3" id="KW-1185">Reference proteome</keyword>
<dbReference type="STRING" id="1229780.BN381_110054"/>